<dbReference type="EMBL" id="CP045894">
    <property type="protein sequence ID" value="QQP55167.1"/>
    <property type="molecule type" value="Genomic_DNA"/>
</dbReference>
<evidence type="ECO:0000313" key="2">
    <source>
        <dbReference type="Proteomes" id="UP000595437"/>
    </source>
</evidence>
<organism evidence="1 2">
    <name type="scientific">Caligus rogercresseyi</name>
    <name type="common">Sea louse</name>
    <dbReference type="NCBI Taxonomy" id="217165"/>
    <lineage>
        <taxon>Eukaryota</taxon>
        <taxon>Metazoa</taxon>
        <taxon>Ecdysozoa</taxon>
        <taxon>Arthropoda</taxon>
        <taxon>Crustacea</taxon>
        <taxon>Multicrustacea</taxon>
        <taxon>Hexanauplia</taxon>
        <taxon>Copepoda</taxon>
        <taxon>Siphonostomatoida</taxon>
        <taxon>Caligidae</taxon>
        <taxon>Caligus</taxon>
    </lineage>
</organism>
<evidence type="ECO:0000313" key="1">
    <source>
        <dbReference type="EMBL" id="QQP55167.1"/>
    </source>
</evidence>
<name>A0A7T8KFV2_CALRO</name>
<accession>A0A7T8KFV2</accession>
<keyword evidence="2" id="KW-1185">Reference proteome</keyword>
<proteinExistence type="predicted"/>
<gene>
    <name evidence="1" type="ORF">FKW44_008267</name>
</gene>
<reference evidence="2" key="1">
    <citation type="submission" date="2021-01" db="EMBL/GenBank/DDBJ databases">
        <title>Caligus Genome Assembly.</title>
        <authorList>
            <person name="Gallardo-Escarate C."/>
        </authorList>
    </citation>
    <scope>NUCLEOTIDE SEQUENCE [LARGE SCALE GENOMIC DNA]</scope>
</reference>
<dbReference type="OrthoDB" id="6381670at2759"/>
<dbReference type="AlphaFoldDB" id="A0A7T8KFV2"/>
<sequence>MERVWIGQHNDGENHRTPPKFRHSLWNVYQLVLNDVPKTNNAVEGWHRGLMSQFNSQHPDIWKCINGLKNEQAGAALKREHHLAGILPAAKRKKYLNVHNNVQRIVREYTDDTILWDYLLRISYQIHK</sequence>
<dbReference type="Proteomes" id="UP000595437">
    <property type="component" value="Chromosome 5"/>
</dbReference>
<protein>
    <submittedName>
        <fullName evidence="1">Uncharacterized protein</fullName>
    </submittedName>
</protein>